<dbReference type="AlphaFoldDB" id="A0AAW6YPT3"/>
<dbReference type="InterPro" id="IPR006270">
    <property type="entry name" value="Strep_his_triad_rpt"/>
</dbReference>
<feature type="region of interest" description="Disordered" evidence="1">
    <location>
        <begin position="1"/>
        <end position="26"/>
    </location>
</feature>
<comment type="caution">
    <text evidence="2">The sequence shown here is derived from an EMBL/GenBank/DDBJ whole genome shotgun (WGS) entry which is preliminary data.</text>
</comment>
<feature type="non-terminal residue" evidence="2">
    <location>
        <position position="1"/>
    </location>
</feature>
<evidence type="ECO:0000313" key="3">
    <source>
        <dbReference type="Proteomes" id="UP001237917"/>
    </source>
</evidence>
<proteinExistence type="predicted"/>
<dbReference type="Proteomes" id="UP001237917">
    <property type="component" value="Unassembled WGS sequence"/>
</dbReference>
<dbReference type="NCBIfam" id="TIGR01363">
    <property type="entry name" value="strep_his_triad"/>
    <property type="match status" value="1"/>
</dbReference>
<gene>
    <name evidence="2" type="ORF">QP487_11990</name>
</gene>
<dbReference type="SUPFAM" id="SSF142887">
    <property type="entry name" value="PhtA domain-like"/>
    <property type="match status" value="1"/>
</dbReference>
<sequence length="100" mass="11388">PSQIDHSQESEAQPQKDLNQSQANSQKTLEQMLNELYALPLKERHREGDGLLFDPMKVTRKTKFGYVHPHGDHHHVIPLQELSALEIAATEAHLNNPSYI</sequence>
<feature type="non-terminal residue" evidence="2">
    <location>
        <position position="100"/>
    </location>
</feature>
<protein>
    <submittedName>
        <fullName evidence="2">Pneumococcal-type histidine triad protein</fullName>
    </submittedName>
</protein>
<dbReference type="EMBL" id="JASOPU010000186">
    <property type="protein sequence ID" value="MDK7294130.1"/>
    <property type="molecule type" value="Genomic_DNA"/>
</dbReference>
<dbReference type="InterPro" id="IPR023832">
    <property type="entry name" value="His_triad_protein"/>
</dbReference>
<evidence type="ECO:0000256" key="1">
    <source>
        <dbReference type="SAM" id="MobiDB-lite"/>
    </source>
</evidence>
<dbReference type="Pfam" id="PF04270">
    <property type="entry name" value="Strep_his_triad"/>
    <property type="match status" value="1"/>
</dbReference>
<organism evidence="2 3">
    <name type="scientific">Streptococcus pasteurianus</name>
    <dbReference type="NCBI Taxonomy" id="197614"/>
    <lineage>
        <taxon>Bacteria</taxon>
        <taxon>Bacillati</taxon>
        <taxon>Bacillota</taxon>
        <taxon>Bacilli</taxon>
        <taxon>Lactobacillales</taxon>
        <taxon>Streptococcaceae</taxon>
        <taxon>Streptococcus</taxon>
    </lineage>
</organism>
<reference evidence="2" key="1">
    <citation type="submission" date="2023-05" db="EMBL/GenBank/DDBJ databases">
        <title>Cataloging the Phylogenetic Diversity of Human Bladder Bacteria.</title>
        <authorList>
            <person name="Du J."/>
        </authorList>
    </citation>
    <scope>NUCLEOTIDE SEQUENCE</scope>
    <source>
        <strain evidence="2">UMB0765</strain>
    </source>
</reference>
<dbReference type="Gene3D" id="3.10.50.90">
    <property type="match status" value="1"/>
</dbReference>
<accession>A0AAW6YPT3</accession>
<name>A0AAW6YPT3_9STRE</name>
<dbReference type="InterPro" id="IPR037228">
    <property type="entry name" value="PhtA_dom_sf"/>
</dbReference>
<dbReference type="RefSeq" id="WP_285362558.1">
    <property type="nucleotide sequence ID" value="NZ_JASOPU010000186.1"/>
</dbReference>
<evidence type="ECO:0000313" key="2">
    <source>
        <dbReference type="EMBL" id="MDK7294130.1"/>
    </source>
</evidence>